<protein>
    <submittedName>
        <fullName evidence="5">Hypp7489 protein</fullName>
    </submittedName>
</protein>
<name>A0A8J9Z1K3_BRALA</name>
<keyword evidence="6" id="KW-1185">Reference proteome</keyword>
<feature type="compositionally biased region" description="Basic and acidic residues" evidence="3">
    <location>
        <begin position="796"/>
        <end position="811"/>
    </location>
</feature>
<dbReference type="EMBL" id="OV696699">
    <property type="protein sequence ID" value="CAH1245461.1"/>
    <property type="molecule type" value="Genomic_DNA"/>
</dbReference>
<evidence type="ECO:0000256" key="1">
    <source>
        <dbReference type="PROSITE-ProRule" id="PRU00266"/>
    </source>
</evidence>
<feature type="domain" description="DRBM" evidence="4">
    <location>
        <begin position="816"/>
        <end position="882"/>
    </location>
</feature>
<dbReference type="Pfam" id="PF00035">
    <property type="entry name" value="dsrm"/>
    <property type="match status" value="3"/>
</dbReference>
<dbReference type="GO" id="GO:0003723">
    <property type="term" value="F:RNA binding"/>
    <property type="evidence" value="ECO:0007669"/>
    <property type="project" value="UniProtKB-UniRule"/>
</dbReference>
<organism evidence="5 6">
    <name type="scientific">Branchiostoma lanceolatum</name>
    <name type="common">Common lancelet</name>
    <name type="synonym">Amphioxus lanceolatum</name>
    <dbReference type="NCBI Taxonomy" id="7740"/>
    <lineage>
        <taxon>Eukaryota</taxon>
        <taxon>Metazoa</taxon>
        <taxon>Chordata</taxon>
        <taxon>Cephalochordata</taxon>
        <taxon>Leptocardii</taxon>
        <taxon>Amphioxiformes</taxon>
        <taxon>Branchiostomatidae</taxon>
        <taxon>Branchiostoma</taxon>
    </lineage>
</organism>
<dbReference type="PROSITE" id="PS50137">
    <property type="entry name" value="DS_RBD"/>
    <property type="match status" value="4"/>
</dbReference>
<feature type="region of interest" description="Disordered" evidence="3">
    <location>
        <begin position="792"/>
        <end position="811"/>
    </location>
</feature>
<dbReference type="PANTHER" id="PTHR35083">
    <property type="entry name" value="RGD1565685 PROTEIN"/>
    <property type="match status" value="1"/>
</dbReference>
<dbReference type="Proteomes" id="UP000838412">
    <property type="component" value="Chromosome 14"/>
</dbReference>
<feature type="domain" description="DRBM" evidence="4">
    <location>
        <begin position="384"/>
        <end position="457"/>
    </location>
</feature>
<dbReference type="InterPro" id="IPR027897">
    <property type="entry name" value="DUF4559"/>
</dbReference>
<feature type="region of interest" description="Disordered" evidence="3">
    <location>
        <begin position="740"/>
        <end position="765"/>
    </location>
</feature>
<evidence type="ECO:0000259" key="4">
    <source>
        <dbReference type="PROSITE" id="PS50137"/>
    </source>
</evidence>
<feature type="domain" description="DRBM" evidence="4">
    <location>
        <begin position="466"/>
        <end position="531"/>
    </location>
</feature>
<feature type="region of interest" description="Disordered" evidence="3">
    <location>
        <begin position="1008"/>
        <end position="1042"/>
    </location>
</feature>
<proteinExistence type="predicted"/>
<feature type="domain" description="DRBM" evidence="4">
    <location>
        <begin position="572"/>
        <end position="638"/>
    </location>
</feature>
<dbReference type="SMART" id="SM00358">
    <property type="entry name" value="DSRM"/>
    <property type="match status" value="5"/>
</dbReference>
<keyword evidence="2" id="KW-0175">Coiled coil</keyword>
<feature type="region of interest" description="Disordered" evidence="3">
    <location>
        <begin position="539"/>
        <end position="564"/>
    </location>
</feature>
<dbReference type="Gene3D" id="1.20.1480.30">
    <property type="entry name" value="Designed four-helix bundle protein"/>
    <property type="match status" value="1"/>
</dbReference>
<sequence>MSLKDRRNNDGYKNWLRVGLALLATRDGLTDVTLRAARELHAELKAKLGDIVESCKCNPKKKQECDDCKPWRQGLASYYKGNKSQIYWTNCTPSKWSKEPWEVAKVFMPRGQSTDNTGPQTSDTSALLNFIVHCKFCFKYVNANTSQKVIAVRNRAMHSADLTFSQQEFQDHMAALLNLMHDPKLGSDPAAKKAAGEISKIQTDDFHIGADKACHDAEVRVLTDLMEDYKRSLEVHGKELGDHATRLEALEQGRTSEEEVPSKAVNSILDIVNGNGDLQRVLKDQASELSTMLQQYQNRLGKVEGDVAHIKDEVSQLDKTMTKQQAQLDDVTARFGDEISDVKDDIGDVRTSVDDVKEDLTKVKQKLLEAPPGSPKPTAGASISCKNTLQEYLDKEKLPKAKYVRVEGDGSNTGQPPFTFKIVLQYKNALFRPDGGFASKKVATQKACELALQRLGQSHLTKDPTHFRAELQEFLKKQGQEPEIEVTQDEQGFCAEVRMTGRGEFPQGDTSSNKKEAEQNAAEKALLALGVPLPVLSVRPTNQASPVHGTKASNKDDLKVESKPTVTKDNTDYKAALKEHVKKQKLPAPLYKTNPDGVAYLSTVTFQTAAAYQTTEPAKGKKEAEQNAAKDVVRMLGVSFRDTNYKGALQEFTSKVDSSNVPTYHTYKSQGGYVSVVRCKAITEACSFKVSAPEDPPNVPDELQAQLPSGGEANEVKAAEQKVAKFALEILGVTCETPKQATTKDTSVPGTKGTEDNGLKAKTAKEDVSASTVALAPGNKETISTLAAENPAPYTEAKETRKDPPSSHEEVGRVATYKDILQKYVQDQKLPSPRYKDVEGGETTLSAVSFKTRGAYQTTEPAKSKKEAEQNAAKAVTEMLKVTAKYNNYKGALQEHASKDSSSDIPKYYTYKLKDGYISVVRCQAITEPCSFNLVAPDRATDELQAEATTTSLSQGHLREKAKEDVAKFAVDVLEILKQSPNQTADIAPEAKGPGKDEKDISARAKVENAKGFKSGTTTAAPGTEASGASAGKVTAATEPGVANRATSRLQYDDKAAAALDNADRNYKDILQKHVQKQGLQLPLPKYQESITDEKAFLPTVLRFRQKHVPARKKRNSVPLAEQ</sequence>
<reference evidence="5" key="1">
    <citation type="submission" date="2022-01" db="EMBL/GenBank/DDBJ databases">
        <authorList>
            <person name="Braso-Vives M."/>
        </authorList>
    </citation>
    <scope>NUCLEOTIDE SEQUENCE</scope>
</reference>
<dbReference type="SUPFAM" id="SSF54768">
    <property type="entry name" value="dsRNA-binding domain-like"/>
    <property type="match status" value="4"/>
</dbReference>
<evidence type="ECO:0000313" key="6">
    <source>
        <dbReference type="Proteomes" id="UP000838412"/>
    </source>
</evidence>
<dbReference type="AlphaFoldDB" id="A0A8J9Z1K3"/>
<keyword evidence="1" id="KW-0694">RNA-binding</keyword>
<feature type="compositionally biased region" description="Polar residues" evidence="3">
    <location>
        <begin position="740"/>
        <end position="749"/>
    </location>
</feature>
<feature type="compositionally biased region" description="Basic and acidic residues" evidence="3">
    <location>
        <begin position="753"/>
        <end position="765"/>
    </location>
</feature>
<dbReference type="PANTHER" id="PTHR35083:SF1">
    <property type="entry name" value="RGD1565685 PROTEIN"/>
    <property type="match status" value="1"/>
</dbReference>
<dbReference type="InterPro" id="IPR014720">
    <property type="entry name" value="dsRBD_dom"/>
</dbReference>
<feature type="compositionally biased region" description="Basic and acidic residues" evidence="3">
    <location>
        <begin position="553"/>
        <end position="562"/>
    </location>
</feature>
<dbReference type="Gene3D" id="3.30.160.20">
    <property type="match status" value="4"/>
</dbReference>
<dbReference type="Pfam" id="PF15112">
    <property type="entry name" value="DUF4559"/>
    <property type="match status" value="1"/>
</dbReference>
<feature type="coiled-coil region" evidence="2">
    <location>
        <begin position="279"/>
        <end position="313"/>
    </location>
</feature>
<evidence type="ECO:0000256" key="2">
    <source>
        <dbReference type="SAM" id="Coils"/>
    </source>
</evidence>
<evidence type="ECO:0000256" key="3">
    <source>
        <dbReference type="SAM" id="MobiDB-lite"/>
    </source>
</evidence>
<accession>A0A8J9Z1K3</accession>
<gene>
    <name evidence="5" type="primary">Hypp7489</name>
    <name evidence="5" type="ORF">BLAG_LOCUS7789</name>
</gene>
<evidence type="ECO:0000313" key="5">
    <source>
        <dbReference type="EMBL" id="CAH1245461.1"/>
    </source>
</evidence>
<dbReference type="OrthoDB" id="5988181at2759"/>